<evidence type="ECO:0000256" key="2">
    <source>
        <dbReference type="HAMAP-Rule" id="MF_00048"/>
    </source>
</evidence>
<comment type="similarity">
    <text evidence="1 2">Belongs to the UPF0102 family.</text>
</comment>
<dbReference type="InterPro" id="IPR003509">
    <property type="entry name" value="UPF0102_YraN-like"/>
</dbReference>
<evidence type="ECO:0000313" key="3">
    <source>
        <dbReference type="EMBL" id="MXU64475.1"/>
    </source>
</evidence>
<dbReference type="AlphaFoldDB" id="A0A6B0TRN3"/>
<keyword evidence="4" id="KW-1185">Reference proteome</keyword>
<dbReference type="Proteomes" id="UP000436016">
    <property type="component" value="Unassembled WGS sequence"/>
</dbReference>
<dbReference type="PANTHER" id="PTHR34039:SF1">
    <property type="entry name" value="UPF0102 PROTEIN YRAN"/>
    <property type="match status" value="1"/>
</dbReference>
<sequence length="123" mass="13226">MTGTGAHLTGEAAERATCAAYEAEGYRREAARWHGGGGEIDLIVSRGPLLVFVEVKARRSLRKAANALTAAQKRRILRAAQAYLTQRDADPDEIRFDLVAVDPSGRCARIKAAFDAGELGLDS</sequence>
<evidence type="ECO:0000256" key="1">
    <source>
        <dbReference type="ARBA" id="ARBA00006738"/>
    </source>
</evidence>
<reference evidence="3 4" key="1">
    <citation type="submission" date="2019-12" db="EMBL/GenBank/DDBJ databases">
        <title>Strain KN286 was isolated from seawater, which was collected from Caroline Seamount in the tropical western Pacific.</title>
        <authorList>
            <person name="Wang Q."/>
        </authorList>
    </citation>
    <scope>NUCLEOTIDE SEQUENCE [LARGE SCALE GENOMIC DNA]</scope>
    <source>
        <strain evidence="3 4">KN286</strain>
    </source>
</reference>
<gene>
    <name evidence="3" type="ORF">GSH16_03370</name>
</gene>
<dbReference type="InterPro" id="IPR011856">
    <property type="entry name" value="tRNA_endonuc-like_dom_sf"/>
</dbReference>
<dbReference type="RefSeq" id="WP_160851882.1">
    <property type="nucleotide sequence ID" value="NZ_WUWG01000001.1"/>
</dbReference>
<organism evidence="3 4">
    <name type="scientific">Oceanomicrobium pacificus</name>
    <dbReference type="NCBI Taxonomy" id="2692916"/>
    <lineage>
        <taxon>Bacteria</taxon>
        <taxon>Pseudomonadati</taxon>
        <taxon>Pseudomonadota</taxon>
        <taxon>Alphaproteobacteria</taxon>
        <taxon>Rhodobacterales</taxon>
        <taxon>Paracoccaceae</taxon>
        <taxon>Oceanomicrobium</taxon>
    </lineage>
</organism>
<dbReference type="HAMAP" id="MF_00048">
    <property type="entry name" value="UPF0102"/>
    <property type="match status" value="1"/>
</dbReference>
<evidence type="ECO:0000313" key="4">
    <source>
        <dbReference type="Proteomes" id="UP000436016"/>
    </source>
</evidence>
<dbReference type="SUPFAM" id="SSF52980">
    <property type="entry name" value="Restriction endonuclease-like"/>
    <property type="match status" value="1"/>
</dbReference>
<dbReference type="PANTHER" id="PTHR34039">
    <property type="entry name" value="UPF0102 PROTEIN YRAN"/>
    <property type="match status" value="1"/>
</dbReference>
<protein>
    <recommendedName>
        <fullName evidence="2">UPF0102 protein GSH16_03370</fullName>
    </recommendedName>
</protein>
<accession>A0A6B0TRN3</accession>
<comment type="caution">
    <text evidence="3">The sequence shown here is derived from an EMBL/GenBank/DDBJ whole genome shotgun (WGS) entry which is preliminary data.</text>
</comment>
<dbReference type="Gene3D" id="3.40.1350.10">
    <property type="match status" value="1"/>
</dbReference>
<proteinExistence type="inferred from homology"/>
<name>A0A6B0TRN3_9RHOB</name>
<dbReference type="EMBL" id="WUWG01000001">
    <property type="protein sequence ID" value="MXU64475.1"/>
    <property type="molecule type" value="Genomic_DNA"/>
</dbReference>
<dbReference type="InterPro" id="IPR011335">
    <property type="entry name" value="Restrct_endonuc-II-like"/>
</dbReference>
<dbReference type="Pfam" id="PF02021">
    <property type="entry name" value="UPF0102"/>
    <property type="match status" value="1"/>
</dbReference>
<dbReference type="GO" id="GO:0003676">
    <property type="term" value="F:nucleic acid binding"/>
    <property type="evidence" value="ECO:0007669"/>
    <property type="project" value="InterPro"/>
</dbReference>